<evidence type="ECO:0000313" key="2">
    <source>
        <dbReference type="Proteomes" id="UP000805193"/>
    </source>
</evidence>
<sequence>MEQSAMGVTEIEAAGNSRPLTFVYNEVGEGDPITPASFPIGRRNTALHAMVAPSNVKGRGSEESIAGDQITKRCSTERGNFPAEDSWGSRRTSLRVRVHDYHQPRGRLGHQLENHRTGEHEPQHL</sequence>
<reference evidence="1 2" key="1">
    <citation type="journal article" date="2020" name="Cell">
        <title>Large-Scale Comparative Analyses of Tick Genomes Elucidate Their Genetic Diversity and Vector Capacities.</title>
        <authorList>
            <consortium name="Tick Genome and Microbiome Consortium (TIGMIC)"/>
            <person name="Jia N."/>
            <person name="Wang J."/>
            <person name="Shi W."/>
            <person name="Du L."/>
            <person name="Sun Y."/>
            <person name="Zhan W."/>
            <person name="Jiang J.F."/>
            <person name="Wang Q."/>
            <person name="Zhang B."/>
            <person name="Ji P."/>
            <person name="Bell-Sakyi L."/>
            <person name="Cui X.M."/>
            <person name="Yuan T.T."/>
            <person name="Jiang B.G."/>
            <person name="Yang W.F."/>
            <person name="Lam T.T."/>
            <person name="Chang Q.C."/>
            <person name="Ding S.J."/>
            <person name="Wang X.J."/>
            <person name="Zhu J.G."/>
            <person name="Ruan X.D."/>
            <person name="Zhao L."/>
            <person name="Wei J.T."/>
            <person name="Ye R.Z."/>
            <person name="Que T.C."/>
            <person name="Du C.H."/>
            <person name="Zhou Y.H."/>
            <person name="Cheng J.X."/>
            <person name="Dai P.F."/>
            <person name="Guo W.B."/>
            <person name="Han X.H."/>
            <person name="Huang E.J."/>
            <person name="Li L.F."/>
            <person name="Wei W."/>
            <person name="Gao Y.C."/>
            <person name="Liu J.Z."/>
            <person name="Shao H.Z."/>
            <person name="Wang X."/>
            <person name="Wang C.C."/>
            <person name="Yang T.C."/>
            <person name="Huo Q.B."/>
            <person name="Li W."/>
            <person name="Chen H.Y."/>
            <person name="Chen S.E."/>
            <person name="Zhou L.G."/>
            <person name="Ni X.B."/>
            <person name="Tian J.H."/>
            <person name="Sheng Y."/>
            <person name="Liu T."/>
            <person name="Pan Y.S."/>
            <person name="Xia L.Y."/>
            <person name="Li J."/>
            <person name="Zhao F."/>
            <person name="Cao W.C."/>
        </authorList>
    </citation>
    <scope>NUCLEOTIDE SEQUENCE [LARGE SCALE GENOMIC DNA]</scope>
    <source>
        <strain evidence="1">Iper-2018</strain>
    </source>
</reference>
<protein>
    <submittedName>
        <fullName evidence="1">Uncharacterized protein</fullName>
    </submittedName>
</protein>
<dbReference type="EMBL" id="JABSTQ010010464">
    <property type="protein sequence ID" value="KAG0420862.1"/>
    <property type="molecule type" value="Genomic_DNA"/>
</dbReference>
<evidence type="ECO:0000313" key="1">
    <source>
        <dbReference type="EMBL" id="KAG0420862.1"/>
    </source>
</evidence>
<accession>A0AC60PK19</accession>
<dbReference type="Proteomes" id="UP000805193">
    <property type="component" value="Unassembled WGS sequence"/>
</dbReference>
<proteinExistence type="predicted"/>
<keyword evidence="2" id="KW-1185">Reference proteome</keyword>
<comment type="caution">
    <text evidence="1">The sequence shown here is derived from an EMBL/GenBank/DDBJ whole genome shotgun (WGS) entry which is preliminary data.</text>
</comment>
<name>A0AC60PK19_IXOPE</name>
<organism evidence="1 2">
    <name type="scientific">Ixodes persulcatus</name>
    <name type="common">Taiga tick</name>
    <dbReference type="NCBI Taxonomy" id="34615"/>
    <lineage>
        <taxon>Eukaryota</taxon>
        <taxon>Metazoa</taxon>
        <taxon>Ecdysozoa</taxon>
        <taxon>Arthropoda</taxon>
        <taxon>Chelicerata</taxon>
        <taxon>Arachnida</taxon>
        <taxon>Acari</taxon>
        <taxon>Parasitiformes</taxon>
        <taxon>Ixodida</taxon>
        <taxon>Ixodoidea</taxon>
        <taxon>Ixodidae</taxon>
        <taxon>Ixodinae</taxon>
        <taxon>Ixodes</taxon>
    </lineage>
</organism>
<gene>
    <name evidence="1" type="ORF">HPB47_003227</name>
</gene>